<dbReference type="AlphaFoldDB" id="A0A9W7B081"/>
<dbReference type="Proteomes" id="UP001165160">
    <property type="component" value="Unassembled WGS sequence"/>
</dbReference>
<dbReference type="EMBL" id="BRXX01000011">
    <property type="protein sequence ID" value="GMH82056.1"/>
    <property type="molecule type" value="Genomic_DNA"/>
</dbReference>
<keyword evidence="3" id="KW-1185">Reference proteome</keyword>
<protein>
    <submittedName>
        <fullName evidence="2">Uncharacterized protein</fullName>
    </submittedName>
</protein>
<evidence type="ECO:0000256" key="1">
    <source>
        <dbReference type="SAM" id="MobiDB-lite"/>
    </source>
</evidence>
<evidence type="ECO:0000313" key="3">
    <source>
        <dbReference type="Proteomes" id="UP001165160"/>
    </source>
</evidence>
<name>A0A9W7B081_9STRA</name>
<feature type="region of interest" description="Disordered" evidence="1">
    <location>
        <begin position="423"/>
        <end position="463"/>
    </location>
</feature>
<comment type="caution">
    <text evidence="2">The sequence shown here is derived from an EMBL/GenBank/DDBJ whole genome shotgun (WGS) entry which is preliminary data.</text>
</comment>
<feature type="compositionally biased region" description="Low complexity" evidence="1">
    <location>
        <begin position="11"/>
        <end position="25"/>
    </location>
</feature>
<feature type="compositionally biased region" description="Polar residues" evidence="1">
    <location>
        <begin position="428"/>
        <end position="446"/>
    </location>
</feature>
<proteinExistence type="predicted"/>
<sequence length="463" mass="51788">MGGASSKKKYAANNGVSNASNSPVATGKPALKRQGSAEGSDRKTSISQAGGVGRFTSFREMKDANIEFCENLRRITDYDGSLAATKVKHKYRRYKKIHEVQEKALVDLSVVEKGQVSIMFDYFDWEDVDYVLCKQDKALVLYFASGDSVKSYEIIYGKPKKWRNSQSASWLRKVKEKSPGCHEALKIDEAMEGRQFYRIYHRTGSIYLSAPSSAPVIQSTMRHRNSSAGQTLATPPHHLFVAVDKHVPIIHNKIDIMGESALQKVEKSIAALEPPLLEEMLNIHKLWSNSQVDERTVEKAADKGGDDMIHSATIKTYRDDRTFRDAFVIIYPDVLCTYESRQGYLDNVTPTKIMSIHEVMLSAQVRDRNILIVQTAIYQLRFELDEPDELKNLANKVGEASSGHNNVPEIHMLVERAKLAAELKKTEQAQGQKGESDKNSNPNSDSGRFDYDGADSSLGMSSP</sequence>
<reference evidence="3" key="1">
    <citation type="journal article" date="2023" name="Commun. Biol.">
        <title>Genome analysis of Parmales, the sister group of diatoms, reveals the evolutionary specialization of diatoms from phago-mixotrophs to photoautotrophs.</title>
        <authorList>
            <person name="Ban H."/>
            <person name="Sato S."/>
            <person name="Yoshikawa S."/>
            <person name="Yamada K."/>
            <person name="Nakamura Y."/>
            <person name="Ichinomiya M."/>
            <person name="Sato N."/>
            <person name="Blanc-Mathieu R."/>
            <person name="Endo H."/>
            <person name="Kuwata A."/>
            <person name="Ogata H."/>
        </authorList>
    </citation>
    <scope>NUCLEOTIDE SEQUENCE [LARGE SCALE GENOMIC DNA]</scope>
    <source>
        <strain evidence="3">NIES 3699</strain>
    </source>
</reference>
<feature type="compositionally biased region" description="Basic residues" evidence="1">
    <location>
        <begin position="1"/>
        <end position="10"/>
    </location>
</feature>
<gene>
    <name evidence="2" type="ORF">TrVE_jg12960</name>
</gene>
<feature type="region of interest" description="Disordered" evidence="1">
    <location>
        <begin position="1"/>
        <end position="48"/>
    </location>
</feature>
<evidence type="ECO:0000313" key="2">
    <source>
        <dbReference type="EMBL" id="GMH82056.1"/>
    </source>
</evidence>
<accession>A0A9W7B081</accession>
<organism evidence="2 3">
    <name type="scientific">Triparma verrucosa</name>
    <dbReference type="NCBI Taxonomy" id="1606542"/>
    <lineage>
        <taxon>Eukaryota</taxon>
        <taxon>Sar</taxon>
        <taxon>Stramenopiles</taxon>
        <taxon>Ochrophyta</taxon>
        <taxon>Bolidophyceae</taxon>
        <taxon>Parmales</taxon>
        <taxon>Triparmaceae</taxon>
        <taxon>Triparma</taxon>
    </lineage>
</organism>